<accession>A0A8S5QDK0</accession>
<evidence type="ECO:0000256" key="2">
    <source>
        <dbReference type="ARBA" id="ARBA00022741"/>
    </source>
</evidence>
<name>A0A8S5QDK0_9CAUD</name>
<sequence length="466" mass="53084">MGRAKIKAPDTLFLPCQAKWIKDQSRMKIAEKARQIGFTWCSSYADMKDTARENNHIDTWITSRDTLQAKLYIQDCLNWAKIFGLVAKDMGEQVLLDEGGKKQSAQVLRCANEQVIYSLSSNGDAQAGKRGNRRADEFALNPDNRHLYGIMYPGITWAGNLWIWSTHRGSQNYFNQLIQEIREGGNPKGFSLHRITLEDALNEGLLDKLQQKWPKDDPRQEYDETDYFNAVRRECPDEETFLQEYMCIPSDDAGAFIGYDLIDASVYPAGTAWEEELNPAAHYALGGDIGRVHDLTVLWLLKVEGKSRRTVRIIELANMPFSEQASIIDKYAAMPWVKRVCLDATGIGRQLAEDARRRHGSKVEEVQFTAGVKEDLAITLRRCMEDGEFRMPNKPELISDFRSIRKETTSAGNVRYVGERTSNGHADRFWAASLAIHAAKEHGTCSPHRWAATGRTWQRWKGAFRR</sequence>
<protein>
    <submittedName>
        <fullName evidence="6">Large terminase</fullName>
    </submittedName>
</protein>
<feature type="domain" description="Terminase large subunit gp17-like C-terminal" evidence="5">
    <location>
        <begin position="287"/>
        <end position="438"/>
    </location>
</feature>
<keyword evidence="4" id="KW-0231">Viral genome packaging</keyword>
<evidence type="ECO:0000313" key="6">
    <source>
        <dbReference type="EMBL" id="DAE16853.1"/>
    </source>
</evidence>
<dbReference type="Pfam" id="PF17289">
    <property type="entry name" value="Terminase_6C"/>
    <property type="match status" value="1"/>
</dbReference>
<evidence type="ECO:0000259" key="5">
    <source>
        <dbReference type="Pfam" id="PF17289"/>
    </source>
</evidence>
<dbReference type="Gene3D" id="3.30.420.240">
    <property type="match status" value="1"/>
</dbReference>
<organism evidence="6">
    <name type="scientific">Siphoviridae sp. ctpnN3</name>
    <dbReference type="NCBI Taxonomy" id="2825677"/>
    <lineage>
        <taxon>Viruses</taxon>
        <taxon>Duplodnaviria</taxon>
        <taxon>Heunggongvirae</taxon>
        <taxon>Uroviricota</taxon>
        <taxon>Caudoviricetes</taxon>
    </lineage>
</organism>
<evidence type="ECO:0000256" key="4">
    <source>
        <dbReference type="ARBA" id="ARBA00023219"/>
    </source>
</evidence>
<evidence type="ECO:0000256" key="1">
    <source>
        <dbReference type="ARBA" id="ARBA00022612"/>
    </source>
</evidence>
<keyword evidence="3" id="KW-0067">ATP-binding</keyword>
<dbReference type="GO" id="GO:0005524">
    <property type="term" value="F:ATP binding"/>
    <property type="evidence" value="ECO:0007669"/>
    <property type="project" value="UniProtKB-KW"/>
</dbReference>
<dbReference type="Gene3D" id="3.40.50.300">
    <property type="entry name" value="P-loop containing nucleotide triphosphate hydrolases"/>
    <property type="match status" value="1"/>
</dbReference>
<reference evidence="6" key="1">
    <citation type="journal article" date="2021" name="Proc. Natl. Acad. Sci. U.S.A.">
        <title>A Catalog of Tens of Thousands of Viruses from Human Metagenomes Reveals Hidden Associations with Chronic Diseases.</title>
        <authorList>
            <person name="Tisza M.J."/>
            <person name="Buck C.B."/>
        </authorList>
    </citation>
    <scope>NUCLEOTIDE SEQUENCE</scope>
    <source>
        <strain evidence="6">CtpnN3</strain>
    </source>
</reference>
<evidence type="ECO:0000256" key="3">
    <source>
        <dbReference type="ARBA" id="ARBA00022840"/>
    </source>
</evidence>
<proteinExistence type="predicted"/>
<dbReference type="InterPro" id="IPR035421">
    <property type="entry name" value="Terminase_6C"/>
</dbReference>
<dbReference type="EMBL" id="BK015632">
    <property type="protein sequence ID" value="DAE16853.1"/>
    <property type="molecule type" value="Genomic_DNA"/>
</dbReference>
<dbReference type="InterPro" id="IPR027417">
    <property type="entry name" value="P-loop_NTPase"/>
</dbReference>
<keyword evidence="1" id="KW-1188">Viral release from host cell</keyword>
<keyword evidence="2" id="KW-0547">Nucleotide-binding</keyword>